<keyword evidence="3 6" id="KW-0285">Flavoprotein</keyword>
<evidence type="ECO:0000259" key="8">
    <source>
        <dbReference type="Pfam" id="PF02770"/>
    </source>
</evidence>
<evidence type="ECO:0000256" key="6">
    <source>
        <dbReference type="RuleBase" id="RU362125"/>
    </source>
</evidence>
<dbReference type="InterPro" id="IPR036250">
    <property type="entry name" value="AcylCo_DH-like_C"/>
</dbReference>
<evidence type="ECO:0000259" key="7">
    <source>
        <dbReference type="Pfam" id="PF00441"/>
    </source>
</evidence>
<dbReference type="EMBL" id="MKQR01000007">
    <property type="protein sequence ID" value="OLR94285.1"/>
    <property type="molecule type" value="Genomic_DNA"/>
</dbReference>
<proteinExistence type="inferred from homology"/>
<comment type="caution">
    <text evidence="10">The sequence shown here is derived from an EMBL/GenBank/DDBJ whole genome shotgun (WGS) entry which is preliminary data.</text>
</comment>
<dbReference type="InterPro" id="IPR013786">
    <property type="entry name" value="AcylCoA_DH/ox_N"/>
</dbReference>
<keyword evidence="4 6" id="KW-0274">FAD</keyword>
<keyword evidence="5 6" id="KW-0560">Oxidoreductase</keyword>
<dbReference type="AlphaFoldDB" id="A0A1Q9LQI4"/>
<dbReference type="RefSeq" id="WP_198943349.1">
    <property type="nucleotide sequence ID" value="NZ_MKQR01000007.1"/>
</dbReference>
<keyword evidence="11" id="KW-1185">Reference proteome</keyword>
<dbReference type="PIRSF" id="PIRSF016578">
    <property type="entry name" value="HsaA"/>
    <property type="match status" value="1"/>
</dbReference>
<dbReference type="FunFam" id="1.10.540.10:FF:000002">
    <property type="entry name" value="Acyl-CoA dehydrogenase FadE19"/>
    <property type="match status" value="1"/>
</dbReference>
<name>A0A1Q9LQI4_9PSEU</name>
<feature type="domain" description="Acyl-CoA oxidase/dehydrogenase middle" evidence="8">
    <location>
        <begin position="122"/>
        <end position="216"/>
    </location>
</feature>
<dbReference type="InterPro" id="IPR037069">
    <property type="entry name" value="AcylCoA_DH/ox_N_sf"/>
</dbReference>
<evidence type="ECO:0000256" key="2">
    <source>
        <dbReference type="ARBA" id="ARBA00009347"/>
    </source>
</evidence>
<dbReference type="Gene3D" id="2.40.110.10">
    <property type="entry name" value="Butyryl-CoA Dehydrogenase, subunit A, domain 2"/>
    <property type="match status" value="1"/>
</dbReference>
<accession>A0A1Q9LQI4</accession>
<dbReference type="Proteomes" id="UP000186040">
    <property type="component" value="Unassembled WGS sequence"/>
</dbReference>
<evidence type="ECO:0000256" key="5">
    <source>
        <dbReference type="ARBA" id="ARBA00023002"/>
    </source>
</evidence>
<dbReference type="PANTHER" id="PTHR43884:SF12">
    <property type="entry name" value="ISOVALERYL-COA DEHYDROGENASE, MITOCHONDRIAL-RELATED"/>
    <property type="match status" value="1"/>
</dbReference>
<comment type="similarity">
    <text evidence="2 6">Belongs to the acyl-CoA dehydrogenase family.</text>
</comment>
<dbReference type="Pfam" id="PF02770">
    <property type="entry name" value="Acyl-CoA_dh_M"/>
    <property type="match status" value="1"/>
</dbReference>
<feature type="domain" description="Acyl-CoA dehydrogenase/oxidase C-terminal" evidence="7">
    <location>
        <begin position="229"/>
        <end position="376"/>
    </location>
</feature>
<dbReference type="GO" id="GO:0003995">
    <property type="term" value="F:acyl-CoA dehydrogenase activity"/>
    <property type="evidence" value="ECO:0007669"/>
    <property type="project" value="InterPro"/>
</dbReference>
<dbReference type="InterPro" id="IPR009100">
    <property type="entry name" value="AcylCoA_DH/oxidase_NM_dom_sf"/>
</dbReference>
<dbReference type="GO" id="GO:0050660">
    <property type="term" value="F:flavin adenine dinucleotide binding"/>
    <property type="evidence" value="ECO:0007669"/>
    <property type="project" value="InterPro"/>
</dbReference>
<evidence type="ECO:0000313" key="11">
    <source>
        <dbReference type="Proteomes" id="UP000186040"/>
    </source>
</evidence>
<dbReference type="PROSITE" id="PS00073">
    <property type="entry name" value="ACYL_COA_DH_2"/>
    <property type="match status" value="1"/>
</dbReference>
<protein>
    <submittedName>
        <fullName evidence="10">Acyl-CoA dehydrogenase</fullName>
    </submittedName>
</protein>
<dbReference type="Pfam" id="PF02771">
    <property type="entry name" value="Acyl-CoA_dh_N"/>
    <property type="match status" value="1"/>
</dbReference>
<evidence type="ECO:0000256" key="3">
    <source>
        <dbReference type="ARBA" id="ARBA00022630"/>
    </source>
</evidence>
<dbReference type="Gene3D" id="1.20.140.10">
    <property type="entry name" value="Butyryl-CoA Dehydrogenase, subunit A, domain 3"/>
    <property type="match status" value="1"/>
</dbReference>
<dbReference type="Pfam" id="PF00441">
    <property type="entry name" value="Acyl-CoA_dh_1"/>
    <property type="match status" value="1"/>
</dbReference>
<dbReference type="SUPFAM" id="SSF56645">
    <property type="entry name" value="Acyl-CoA dehydrogenase NM domain-like"/>
    <property type="match status" value="1"/>
</dbReference>
<evidence type="ECO:0000256" key="1">
    <source>
        <dbReference type="ARBA" id="ARBA00001974"/>
    </source>
</evidence>
<dbReference type="InterPro" id="IPR006089">
    <property type="entry name" value="Acyl-CoA_DH_CS"/>
</dbReference>
<dbReference type="SUPFAM" id="SSF47203">
    <property type="entry name" value="Acyl-CoA dehydrogenase C-terminal domain-like"/>
    <property type="match status" value="1"/>
</dbReference>
<sequence length="383" mass="40989">MDLSLTDEQQALWDLARDFIDREVVPNSRDWDRREQVDRGIVAKLGAVGFLGMTIPEEYGGSGGDNLSYCLVMEELGRGDSAIRGIVSVSLGLVGKSIHKWGTEEQRQRWLPRLCSGESLACFGLTEPDTGSDAGNLSTRAVREGDEYVITGSKMFITNGTWADVSLVFARTGGPGPKGVSAFLVPTDAPGFEHREIKGKLGLRGQSTGELVLDGVRVPASARLGDEGVGFKIAMSALDKGRMSVAAGCVGLAKGALEASVQYAKERTQFGKPIASYQLVQEMLADMAVGTDAARLLVWRVADLIERGLPFGTAASMAKLHASENAVAAANLAIQVFGGYGYLDEYPVSKYLRDARVMTLYEGTTQIQKLLIGRALTGVNAFA</sequence>
<dbReference type="FunFam" id="1.20.140.10:FF:000004">
    <property type="entry name" value="Acyl-CoA dehydrogenase FadE25"/>
    <property type="match status" value="1"/>
</dbReference>
<comment type="cofactor">
    <cofactor evidence="1 6">
        <name>FAD</name>
        <dbReference type="ChEBI" id="CHEBI:57692"/>
    </cofactor>
</comment>
<organism evidence="10 11">
    <name type="scientific">Actinokineospora bangkokensis</name>
    <dbReference type="NCBI Taxonomy" id="1193682"/>
    <lineage>
        <taxon>Bacteria</taxon>
        <taxon>Bacillati</taxon>
        <taxon>Actinomycetota</taxon>
        <taxon>Actinomycetes</taxon>
        <taxon>Pseudonocardiales</taxon>
        <taxon>Pseudonocardiaceae</taxon>
        <taxon>Actinokineospora</taxon>
    </lineage>
</organism>
<dbReference type="InterPro" id="IPR009075">
    <property type="entry name" value="AcylCo_DH/oxidase_C"/>
</dbReference>
<dbReference type="PANTHER" id="PTHR43884">
    <property type="entry name" value="ACYL-COA DEHYDROGENASE"/>
    <property type="match status" value="1"/>
</dbReference>
<dbReference type="Gene3D" id="1.10.540.10">
    <property type="entry name" value="Acyl-CoA dehydrogenase/oxidase, N-terminal domain"/>
    <property type="match status" value="1"/>
</dbReference>
<dbReference type="STRING" id="1193682.BJP25_10940"/>
<reference evidence="10 11" key="1">
    <citation type="submission" date="2016-10" db="EMBL/GenBank/DDBJ databases">
        <title>The Draft Genome Sequence of Actinokineospora bangkokensis 44EHWT reveals the biosynthetic pathway of antifungal compounds Thailandins with unusual extender unit butylmalonyl-CoA.</title>
        <authorList>
            <person name="Greule A."/>
            <person name="Intra B."/>
            <person name="Flemming S."/>
            <person name="Rommel M.G."/>
            <person name="Panbangred W."/>
            <person name="Bechthold A."/>
        </authorList>
    </citation>
    <scope>NUCLEOTIDE SEQUENCE [LARGE SCALE GENOMIC DNA]</scope>
    <source>
        <strain evidence="10 11">44EHW</strain>
    </source>
</reference>
<evidence type="ECO:0000313" key="10">
    <source>
        <dbReference type="EMBL" id="OLR94285.1"/>
    </source>
</evidence>
<dbReference type="InterPro" id="IPR046373">
    <property type="entry name" value="Acyl-CoA_Oxase/DH_mid-dom_sf"/>
</dbReference>
<evidence type="ECO:0000259" key="9">
    <source>
        <dbReference type="Pfam" id="PF02771"/>
    </source>
</evidence>
<gene>
    <name evidence="10" type="ORF">BJP25_10940</name>
</gene>
<dbReference type="InterPro" id="IPR006091">
    <property type="entry name" value="Acyl-CoA_Oxase/DH_mid-dom"/>
</dbReference>
<evidence type="ECO:0000256" key="4">
    <source>
        <dbReference type="ARBA" id="ARBA00022827"/>
    </source>
</evidence>
<dbReference type="FunFam" id="2.40.110.10:FF:000009">
    <property type="entry name" value="Acyl-CoA dehydrogenase"/>
    <property type="match status" value="1"/>
</dbReference>
<feature type="domain" description="Acyl-CoA dehydrogenase/oxidase N-terminal" evidence="9">
    <location>
        <begin position="6"/>
        <end position="118"/>
    </location>
</feature>